<dbReference type="InterPro" id="IPR017476">
    <property type="entry name" value="UDP-Glc/GDP-Man"/>
</dbReference>
<evidence type="ECO:0000256" key="4">
    <source>
        <dbReference type="ARBA" id="ARBA00015132"/>
    </source>
</evidence>
<feature type="binding site" evidence="11">
    <location>
        <position position="86"/>
    </location>
    <ligand>
        <name>NAD(+)</name>
        <dbReference type="ChEBI" id="CHEBI:57540"/>
    </ligand>
</feature>
<gene>
    <name evidence="13" type="ORF">HYZ11_15420</name>
</gene>
<evidence type="ECO:0000256" key="2">
    <source>
        <dbReference type="ARBA" id="ARBA00006601"/>
    </source>
</evidence>
<feature type="binding site" evidence="11">
    <location>
        <position position="121"/>
    </location>
    <ligand>
        <name>NAD(+)</name>
        <dbReference type="ChEBI" id="CHEBI:57540"/>
    </ligand>
</feature>
<dbReference type="InterPro" id="IPR014027">
    <property type="entry name" value="UDP-Glc/GDP-Man_DH_C"/>
</dbReference>
<feature type="binding site" evidence="11">
    <location>
        <position position="332"/>
    </location>
    <ligand>
        <name>NAD(+)</name>
        <dbReference type="ChEBI" id="CHEBI:57540"/>
    </ligand>
</feature>
<feature type="binding site" evidence="10">
    <location>
        <position position="204"/>
    </location>
    <ligand>
        <name>substrate</name>
    </ligand>
</feature>
<feature type="binding site" evidence="11">
    <location>
        <position position="30"/>
    </location>
    <ligand>
        <name>NAD(+)</name>
        <dbReference type="ChEBI" id="CHEBI:57540"/>
    </ligand>
</feature>
<dbReference type="GO" id="GO:0000271">
    <property type="term" value="P:polysaccharide biosynthetic process"/>
    <property type="evidence" value="ECO:0007669"/>
    <property type="project" value="InterPro"/>
</dbReference>
<evidence type="ECO:0000256" key="8">
    <source>
        <dbReference type="PIRNR" id="PIRNR000124"/>
    </source>
</evidence>
<dbReference type="AlphaFoldDB" id="A0A932MNR1"/>
<evidence type="ECO:0000313" key="14">
    <source>
        <dbReference type="Proteomes" id="UP000782312"/>
    </source>
</evidence>
<dbReference type="Pfam" id="PF03721">
    <property type="entry name" value="UDPG_MGDP_dh_N"/>
    <property type="match status" value="1"/>
</dbReference>
<evidence type="ECO:0000256" key="1">
    <source>
        <dbReference type="ARBA" id="ARBA00004701"/>
    </source>
</evidence>
<dbReference type="InterPro" id="IPR008927">
    <property type="entry name" value="6-PGluconate_DH-like_C_sf"/>
</dbReference>
<proteinExistence type="inferred from homology"/>
<reference evidence="13" key="1">
    <citation type="submission" date="2020-07" db="EMBL/GenBank/DDBJ databases">
        <title>Huge and variable diversity of episymbiotic CPR bacteria and DPANN archaea in groundwater ecosystems.</title>
        <authorList>
            <person name="He C.Y."/>
            <person name="Keren R."/>
            <person name="Whittaker M."/>
            <person name="Farag I.F."/>
            <person name="Doudna J."/>
            <person name="Cate J.H.D."/>
            <person name="Banfield J.F."/>
        </authorList>
    </citation>
    <scope>NUCLEOTIDE SEQUENCE</scope>
    <source>
        <strain evidence="13">NC_groundwater_763_Ag_S-0.2um_68_21</strain>
    </source>
</reference>
<comment type="catalytic activity">
    <reaction evidence="7 8">
        <text>UDP-alpha-D-glucose + 2 NAD(+) + H2O = UDP-alpha-D-glucuronate + 2 NADH + 3 H(+)</text>
        <dbReference type="Rhea" id="RHEA:23596"/>
        <dbReference type="ChEBI" id="CHEBI:15377"/>
        <dbReference type="ChEBI" id="CHEBI:15378"/>
        <dbReference type="ChEBI" id="CHEBI:57540"/>
        <dbReference type="ChEBI" id="CHEBI:57945"/>
        <dbReference type="ChEBI" id="CHEBI:58052"/>
        <dbReference type="ChEBI" id="CHEBI:58885"/>
        <dbReference type="EC" id="1.1.1.22"/>
    </reaction>
</comment>
<evidence type="ECO:0000259" key="12">
    <source>
        <dbReference type="SMART" id="SM00984"/>
    </source>
</evidence>
<dbReference type="InterPro" id="IPR036220">
    <property type="entry name" value="UDP-Glc/GDP-Man_DH_C_sf"/>
</dbReference>
<feature type="binding site" evidence="11">
    <location>
        <position position="263"/>
    </location>
    <ligand>
        <name>NAD(+)</name>
        <dbReference type="ChEBI" id="CHEBI:57540"/>
    </ligand>
</feature>
<evidence type="ECO:0000256" key="5">
    <source>
        <dbReference type="ARBA" id="ARBA00023002"/>
    </source>
</evidence>
<dbReference type="NCBIfam" id="TIGR03026">
    <property type="entry name" value="NDP-sugDHase"/>
    <property type="match status" value="1"/>
</dbReference>
<feature type="active site" description="Nucleophile" evidence="9">
    <location>
        <position position="260"/>
    </location>
</feature>
<keyword evidence="5 8" id="KW-0560">Oxidoreductase</keyword>
<evidence type="ECO:0000256" key="9">
    <source>
        <dbReference type="PIRSR" id="PIRSR500134-1"/>
    </source>
</evidence>
<dbReference type="InterPro" id="IPR014026">
    <property type="entry name" value="UDP-Glc/GDP-Man_DH_dimer"/>
</dbReference>
<dbReference type="InterPro" id="IPR001732">
    <property type="entry name" value="UDP-Glc/GDP-Man_DH_N"/>
</dbReference>
<protein>
    <recommendedName>
        <fullName evidence="4 8">UDP-glucose 6-dehydrogenase</fullName>
        <ecNumber evidence="3 8">1.1.1.22</ecNumber>
    </recommendedName>
</protein>
<dbReference type="SMART" id="SM00984">
    <property type="entry name" value="UDPG_MGDP_dh_C"/>
    <property type="match status" value="1"/>
</dbReference>
<evidence type="ECO:0000256" key="10">
    <source>
        <dbReference type="PIRSR" id="PIRSR500134-2"/>
    </source>
</evidence>
<evidence type="ECO:0000256" key="3">
    <source>
        <dbReference type="ARBA" id="ARBA00012954"/>
    </source>
</evidence>
<feature type="domain" description="UDP-glucose/GDP-mannose dehydrogenase C-terminal" evidence="12">
    <location>
        <begin position="318"/>
        <end position="421"/>
    </location>
</feature>
<evidence type="ECO:0000313" key="13">
    <source>
        <dbReference type="EMBL" id="MBI3128995.1"/>
    </source>
</evidence>
<sequence length="445" mass="48345">MNICVIGSGYVGLVTGAVFADMGNDVICVDVDENRIRTLQKGECPIYEPRLPEMISHNRREGRLEFTTSTAFAVRRSEIVFICVGTPPKEDGRTDLSQVEAASRDIAEALHESKIIVTKSTVPVGTGDFVRNVIEAHRHNGTPFEVVSNPEFLREGQAIRDTLQPDRIVIGTSSKEAAARLSELYRPLERPILITDMHSAEIIKYASNAFLATKISFINSVANLCERAGADVKAVAKGIGADARIGSAFLEAGLGYGGSCFPKDVDSLLHTSQDFGAPFEILTSVTAENDSRVPRFAQRVIDRLSNGGPRPLSGRSIAILGLAFKPDTDDMREAKSVEICSLLQKAGAALRAYDPVAVEKAKPIIGEENVEYCRNAYEAVQGADAAVIVTEWREFIQLNLSRLRDAMSQPIIFDGRNIYPPEQVAAAGIEYHSIGRPSAAPKENA</sequence>
<feature type="binding site" evidence="10">
    <location>
        <begin position="249"/>
        <end position="253"/>
    </location>
    <ligand>
        <name>substrate</name>
    </ligand>
</feature>
<comment type="pathway">
    <text evidence="1">Nucleotide-sugar biosynthesis; UDP-alpha-D-glucuronate biosynthesis; UDP-alpha-D-glucuronate from UDP-alpha-D-glucose: step 1/1.</text>
</comment>
<dbReference type="SUPFAM" id="SSF51735">
    <property type="entry name" value="NAD(P)-binding Rossmann-fold domains"/>
    <property type="match status" value="1"/>
</dbReference>
<evidence type="ECO:0000256" key="7">
    <source>
        <dbReference type="ARBA" id="ARBA00047473"/>
    </source>
</evidence>
<dbReference type="Proteomes" id="UP000782312">
    <property type="component" value="Unassembled WGS sequence"/>
</dbReference>
<feature type="binding site" evidence="11">
    <location>
        <position position="35"/>
    </location>
    <ligand>
        <name>NAD(+)</name>
        <dbReference type="ChEBI" id="CHEBI:57540"/>
    </ligand>
</feature>
<dbReference type="InterPro" id="IPR028357">
    <property type="entry name" value="UDPglc_DH_bac"/>
</dbReference>
<organism evidence="13 14">
    <name type="scientific">Tectimicrobiota bacterium</name>
    <dbReference type="NCBI Taxonomy" id="2528274"/>
    <lineage>
        <taxon>Bacteria</taxon>
        <taxon>Pseudomonadati</taxon>
        <taxon>Nitrospinota/Tectimicrobiota group</taxon>
        <taxon>Candidatus Tectimicrobiota</taxon>
    </lineage>
</organism>
<dbReference type="EC" id="1.1.1.22" evidence="3 8"/>
<dbReference type="GO" id="GO:0051287">
    <property type="term" value="F:NAD binding"/>
    <property type="evidence" value="ECO:0007669"/>
    <property type="project" value="InterPro"/>
</dbReference>
<dbReference type="EMBL" id="JACPUR010000037">
    <property type="protein sequence ID" value="MBI3128995.1"/>
    <property type="molecule type" value="Genomic_DNA"/>
</dbReference>
<comment type="similarity">
    <text evidence="2 8">Belongs to the UDP-glucose/GDP-mannose dehydrogenase family.</text>
</comment>
<feature type="binding site" evidence="10">
    <location>
        <begin position="152"/>
        <end position="155"/>
    </location>
    <ligand>
        <name>substrate</name>
    </ligand>
</feature>
<dbReference type="InterPro" id="IPR036291">
    <property type="entry name" value="NAD(P)-bd_dom_sf"/>
</dbReference>
<feature type="binding site" evidence="11">
    <location>
        <position position="155"/>
    </location>
    <ligand>
        <name>NAD(+)</name>
        <dbReference type="ChEBI" id="CHEBI:57540"/>
    </ligand>
</feature>
<comment type="caution">
    <text evidence="13">The sequence shown here is derived from an EMBL/GenBank/DDBJ whole genome shotgun (WGS) entry which is preliminary data.</text>
</comment>
<dbReference type="Gene3D" id="1.20.5.100">
    <property type="entry name" value="Cytochrome c1, transmembrane anchor, C-terminal"/>
    <property type="match status" value="1"/>
</dbReference>
<feature type="binding site" evidence="10">
    <location>
        <position position="257"/>
    </location>
    <ligand>
        <name>substrate</name>
    </ligand>
</feature>
<name>A0A932MNR1_UNCTE</name>
<dbReference type="Gene3D" id="3.40.50.720">
    <property type="entry name" value="NAD(P)-binding Rossmann-like Domain"/>
    <property type="match status" value="2"/>
</dbReference>
<evidence type="ECO:0000256" key="6">
    <source>
        <dbReference type="ARBA" id="ARBA00023027"/>
    </source>
</evidence>
<keyword evidence="6 8" id="KW-0520">NAD</keyword>
<dbReference type="PANTHER" id="PTHR43750">
    <property type="entry name" value="UDP-GLUCOSE 6-DEHYDROGENASE TUAD"/>
    <property type="match status" value="1"/>
</dbReference>
<dbReference type="Pfam" id="PF03720">
    <property type="entry name" value="UDPG_MGDP_dh_C"/>
    <property type="match status" value="1"/>
</dbReference>
<dbReference type="Pfam" id="PF00984">
    <property type="entry name" value="UDPG_MGDP_dh"/>
    <property type="match status" value="1"/>
</dbReference>
<dbReference type="PIRSF" id="PIRSF500134">
    <property type="entry name" value="UDPglc_DH_bac"/>
    <property type="match status" value="1"/>
</dbReference>
<dbReference type="PANTHER" id="PTHR43750:SF3">
    <property type="entry name" value="UDP-GLUCOSE 6-DEHYDROGENASE TUAD"/>
    <property type="match status" value="1"/>
</dbReference>
<dbReference type="PIRSF" id="PIRSF000124">
    <property type="entry name" value="UDPglc_GDPman_dh"/>
    <property type="match status" value="1"/>
</dbReference>
<dbReference type="SUPFAM" id="SSF52413">
    <property type="entry name" value="UDP-glucose/GDP-mannose dehydrogenase C-terminal domain"/>
    <property type="match status" value="1"/>
</dbReference>
<feature type="binding site" evidence="10">
    <location>
        <position position="325"/>
    </location>
    <ligand>
        <name>substrate</name>
    </ligand>
</feature>
<accession>A0A932MNR1</accession>
<evidence type="ECO:0000256" key="11">
    <source>
        <dbReference type="PIRSR" id="PIRSR500134-3"/>
    </source>
</evidence>
<dbReference type="GO" id="GO:0003979">
    <property type="term" value="F:UDP-glucose 6-dehydrogenase activity"/>
    <property type="evidence" value="ECO:0007669"/>
    <property type="project" value="UniProtKB-EC"/>
</dbReference>
<dbReference type="SUPFAM" id="SSF48179">
    <property type="entry name" value="6-phosphogluconate dehydrogenase C-terminal domain-like"/>
    <property type="match status" value="1"/>
</dbReference>